<sequence length="412" mass="45255">MPLHLLGKKSWNVYNADNIARVQRDEAAAAAEEQAAEQRMQDADAARRLAILRGETPPPLPEPEQPADPADRKHARRSRDHTLGGGPAAGQRKRKRAGEDDTDFEMRVARERAEEGARVADELAAGGSKRQKLKGKEGEGEGEVSIVDSRGHIDLFGPPPKDAGGGGGGGGDGGAKGKMTDRERESKRKTQELVDKHTKSFNNGDLAGKPWYEDEKRRHAANREWWLNAVAAAVTSGEARPEEEDREAERCMEAPTTNVWGRGDPKRRGRETARLDANDPLAAMKSGSKKVRDILKERRREAEERLRDLEQLRQEERRRRREKLGKRERGRTMMTSDTRAGAPTSMARSVDGAGKLSVPETGKATDTMSGIRKDLVKRGRPHGLIGARAGTIAMTAVERNKQVATLEAEGTG</sequence>
<feature type="compositionally biased region" description="Basic and acidic residues" evidence="1">
    <location>
        <begin position="104"/>
        <end position="121"/>
    </location>
</feature>
<dbReference type="EMBL" id="LCUC01000114">
    <property type="protein sequence ID" value="KKY36525.1"/>
    <property type="molecule type" value="Genomic_DNA"/>
</dbReference>
<feature type="compositionally biased region" description="Basic and acidic residues" evidence="1">
    <location>
        <begin position="178"/>
        <end position="198"/>
    </location>
</feature>
<evidence type="ECO:0000259" key="2">
    <source>
        <dbReference type="SMART" id="SM01083"/>
    </source>
</evidence>
<evidence type="ECO:0000313" key="4">
    <source>
        <dbReference type="Proteomes" id="UP000034680"/>
    </source>
</evidence>
<keyword evidence="4" id="KW-1185">Reference proteome</keyword>
<dbReference type="AlphaFoldDB" id="A0A0G2I9U6"/>
<feature type="compositionally biased region" description="Pro residues" evidence="1">
    <location>
        <begin position="56"/>
        <end position="66"/>
    </location>
</feature>
<dbReference type="PANTHER" id="PTHR22093">
    <property type="entry name" value="LEUKOCYTE RECEPTOR CLUSTER LRC MEMBER 1"/>
    <property type="match status" value="1"/>
</dbReference>
<feature type="domain" description="CBF1-interacting co-repressor CIR N-terminal" evidence="2">
    <location>
        <begin position="10"/>
        <end position="46"/>
    </location>
</feature>
<dbReference type="SMART" id="SM01083">
    <property type="entry name" value="Cir_N"/>
    <property type="match status" value="1"/>
</dbReference>
<dbReference type="Pfam" id="PF10197">
    <property type="entry name" value="Cir_N"/>
    <property type="match status" value="1"/>
</dbReference>
<accession>A0A0G2I9U6</accession>
<dbReference type="InterPro" id="IPR039875">
    <property type="entry name" value="LENG1-like"/>
</dbReference>
<dbReference type="InterPro" id="IPR019339">
    <property type="entry name" value="CIR_N_dom"/>
</dbReference>
<dbReference type="Proteomes" id="UP000034680">
    <property type="component" value="Unassembled WGS sequence"/>
</dbReference>
<proteinExistence type="predicted"/>
<feature type="compositionally biased region" description="Gly residues" evidence="1">
    <location>
        <begin position="163"/>
        <end position="176"/>
    </location>
</feature>
<evidence type="ECO:0000256" key="1">
    <source>
        <dbReference type="SAM" id="MobiDB-lite"/>
    </source>
</evidence>
<feature type="region of interest" description="Disordered" evidence="1">
    <location>
        <begin position="236"/>
        <end position="379"/>
    </location>
</feature>
<reference evidence="3 4" key="2">
    <citation type="submission" date="2015-05" db="EMBL/GenBank/DDBJ databases">
        <authorList>
            <person name="Morales-Cruz A."/>
            <person name="Amrine K.C."/>
            <person name="Cantu D."/>
        </authorList>
    </citation>
    <scope>NUCLEOTIDE SEQUENCE [LARGE SCALE GENOMIC DNA]</scope>
    <source>
        <strain evidence="3">DA912</strain>
    </source>
</reference>
<feature type="compositionally biased region" description="Basic and acidic residues" evidence="1">
    <location>
        <begin position="263"/>
        <end position="277"/>
    </location>
</feature>
<dbReference type="PANTHER" id="PTHR22093:SF0">
    <property type="entry name" value="LEUKOCYTE RECEPTOR CLUSTER MEMBER 1"/>
    <property type="match status" value="1"/>
</dbReference>
<feature type="region of interest" description="Disordered" evidence="1">
    <location>
        <begin position="28"/>
        <end position="213"/>
    </location>
</feature>
<feature type="compositionally biased region" description="Basic and acidic residues" evidence="1">
    <location>
        <begin position="290"/>
        <end position="317"/>
    </location>
</feature>
<comment type="caution">
    <text evidence="3">The sequence shown here is derived from an EMBL/GenBank/DDBJ whole genome shotgun (WGS) entry which is preliminary data.</text>
</comment>
<organism evidence="3 4">
    <name type="scientific">Diaporthe ampelina</name>
    <dbReference type="NCBI Taxonomy" id="1214573"/>
    <lineage>
        <taxon>Eukaryota</taxon>
        <taxon>Fungi</taxon>
        <taxon>Dikarya</taxon>
        <taxon>Ascomycota</taxon>
        <taxon>Pezizomycotina</taxon>
        <taxon>Sordariomycetes</taxon>
        <taxon>Sordariomycetidae</taxon>
        <taxon>Diaporthales</taxon>
        <taxon>Diaporthaceae</taxon>
        <taxon>Diaporthe</taxon>
    </lineage>
</organism>
<gene>
    <name evidence="3" type="ORF">UCDDA912_g03435</name>
</gene>
<evidence type="ECO:0000313" key="3">
    <source>
        <dbReference type="EMBL" id="KKY36525.1"/>
    </source>
</evidence>
<protein>
    <submittedName>
        <fullName evidence="3">Putative homocitrate synthase</fullName>
    </submittedName>
</protein>
<reference evidence="3 4" key="1">
    <citation type="submission" date="2015-05" db="EMBL/GenBank/DDBJ databases">
        <title>Distinctive expansion of gene families associated with plant cell wall degradation and secondary metabolism in the genomes of grapevine trunk pathogens.</title>
        <authorList>
            <person name="Lawrence D.P."/>
            <person name="Travadon R."/>
            <person name="Rolshausen P.E."/>
            <person name="Baumgartner K."/>
        </authorList>
    </citation>
    <scope>NUCLEOTIDE SEQUENCE [LARGE SCALE GENOMIC DNA]</scope>
    <source>
        <strain evidence="3">DA912</strain>
    </source>
</reference>
<dbReference type="OrthoDB" id="2159131at2759"/>
<name>A0A0G2I9U6_9PEZI</name>